<gene>
    <name evidence="13" type="ORF">GS617_20985</name>
    <name evidence="14" type="ORF">GS634_21680</name>
</gene>
<dbReference type="EMBL" id="WVRA01000013">
    <property type="protein sequence ID" value="NOE20749.1"/>
    <property type="molecule type" value="Genomic_DNA"/>
</dbReference>
<keyword evidence="9 11" id="KW-0408">Iron</keyword>
<dbReference type="FunFam" id="1.10.760.10:FF:000026">
    <property type="entry name" value="Cytochrome C, membrane-bound"/>
    <property type="match status" value="1"/>
</dbReference>
<keyword evidence="4 11" id="KW-0349">Heme</keyword>
<name>A0AA90Z4Y7_9RHOB</name>
<evidence type="ECO:0000256" key="1">
    <source>
        <dbReference type="ARBA" id="ARBA00004162"/>
    </source>
</evidence>
<evidence type="ECO:0000256" key="2">
    <source>
        <dbReference type="ARBA" id="ARBA00022448"/>
    </source>
</evidence>
<evidence type="ECO:0000313" key="15">
    <source>
        <dbReference type="Proteomes" id="UP000597886"/>
    </source>
</evidence>
<evidence type="ECO:0000313" key="16">
    <source>
        <dbReference type="Proteomes" id="UP000599383"/>
    </source>
</evidence>
<reference evidence="14 16" key="1">
    <citation type="submission" date="2019-12" db="EMBL/GenBank/DDBJ databases">
        <title>Ruegeria JWLKs population differentiation of coral mucus and skeleton niches.</title>
        <authorList>
            <person name="Luo D."/>
        </authorList>
    </citation>
    <scope>NUCLEOTIDE SEQUENCE</scope>
    <source>
        <strain evidence="14">HKCCD6181</strain>
        <strain evidence="13 16">HKCCD6238</strain>
    </source>
</reference>
<evidence type="ECO:0000256" key="5">
    <source>
        <dbReference type="ARBA" id="ARBA00022692"/>
    </source>
</evidence>
<keyword evidence="6 11" id="KW-0479">Metal-binding</keyword>
<dbReference type="GO" id="GO:0046872">
    <property type="term" value="F:metal ion binding"/>
    <property type="evidence" value="ECO:0007669"/>
    <property type="project" value="UniProtKB-KW"/>
</dbReference>
<keyword evidence="5" id="KW-0812">Transmembrane</keyword>
<organism evidence="14 15">
    <name type="scientific">Ruegeria atlantica</name>
    <dbReference type="NCBI Taxonomy" id="81569"/>
    <lineage>
        <taxon>Bacteria</taxon>
        <taxon>Pseudomonadati</taxon>
        <taxon>Pseudomonadota</taxon>
        <taxon>Alphaproteobacteria</taxon>
        <taxon>Rhodobacterales</taxon>
        <taxon>Roseobacteraceae</taxon>
        <taxon>Ruegeria</taxon>
    </lineage>
</organism>
<proteinExistence type="predicted"/>
<comment type="caution">
    <text evidence="14">The sequence shown here is derived from an EMBL/GenBank/DDBJ whole genome shotgun (WGS) entry which is preliminary data.</text>
</comment>
<accession>A0AA90Z4Y7</accession>
<sequence>MFDTMTVTKAAAGLFGTFLVLLLAKWGADILYSSGGHGSAEAAYIIETESSGESADGEEVVFEDLLAAADVEKGAKVFRKCTACHKLEDGANGTGPYLYGVVDRPVASAKGFTGYSASMQAHGGNWTPEALDAFLERPSAYISGTSMSFAGLKKPQDRADLIAYLQTIGN</sequence>
<feature type="domain" description="Cytochrome c" evidence="12">
    <location>
        <begin position="69"/>
        <end position="169"/>
    </location>
</feature>
<evidence type="ECO:0000256" key="9">
    <source>
        <dbReference type="ARBA" id="ARBA00023004"/>
    </source>
</evidence>
<dbReference type="InterPro" id="IPR009056">
    <property type="entry name" value="Cyt_c-like_dom"/>
</dbReference>
<comment type="subcellular location">
    <subcellularLocation>
        <location evidence="1">Cell membrane</location>
        <topology evidence="1">Single-pass membrane protein</topology>
    </subcellularLocation>
</comment>
<dbReference type="PANTHER" id="PTHR11961">
    <property type="entry name" value="CYTOCHROME C"/>
    <property type="match status" value="1"/>
</dbReference>
<evidence type="ECO:0000259" key="12">
    <source>
        <dbReference type="PROSITE" id="PS51007"/>
    </source>
</evidence>
<evidence type="ECO:0000313" key="14">
    <source>
        <dbReference type="EMBL" id="NOE20749.1"/>
    </source>
</evidence>
<dbReference type="InterPro" id="IPR036909">
    <property type="entry name" value="Cyt_c-like_dom_sf"/>
</dbReference>
<dbReference type="Gene3D" id="1.10.760.10">
    <property type="entry name" value="Cytochrome c-like domain"/>
    <property type="match status" value="1"/>
</dbReference>
<dbReference type="Pfam" id="PF00034">
    <property type="entry name" value="Cytochrom_C"/>
    <property type="match status" value="1"/>
</dbReference>
<dbReference type="EMBL" id="WVQY01000014">
    <property type="protein sequence ID" value="NOD32750.1"/>
    <property type="molecule type" value="Genomic_DNA"/>
</dbReference>
<evidence type="ECO:0000256" key="8">
    <source>
        <dbReference type="ARBA" id="ARBA00022989"/>
    </source>
</evidence>
<protein>
    <submittedName>
        <fullName evidence="14">C-type cytochrome</fullName>
    </submittedName>
</protein>
<dbReference type="AlphaFoldDB" id="A0AA90Z4Y7"/>
<dbReference type="InterPro" id="IPR002327">
    <property type="entry name" value="Cyt_c_1A/1B"/>
</dbReference>
<keyword evidence="7" id="KW-0249">Electron transport</keyword>
<dbReference type="Proteomes" id="UP000599383">
    <property type="component" value="Unassembled WGS sequence"/>
</dbReference>
<evidence type="ECO:0000256" key="3">
    <source>
        <dbReference type="ARBA" id="ARBA00022475"/>
    </source>
</evidence>
<keyword evidence="3" id="KW-1003">Cell membrane</keyword>
<keyword evidence="10" id="KW-0472">Membrane</keyword>
<evidence type="ECO:0000256" key="6">
    <source>
        <dbReference type="ARBA" id="ARBA00022723"/>
    </source>
</evidence>
<evidence type="ECO:0000313" key="13">
    <source>
        <dbReference type="EMBL" id="NOD32750.1"/>
    </source>
</evidence>
<keyword evidence="16" id="KW-1185">Reference proteome</keyword>
<evidence type="ECO:0000256" key="11">
    <source>
        <dbReference type="PROSITE-ProRule" id="PRU00433"/>
    </source>
</evidence>
<keyword evidence="8" id="KW-1133">Transmembrane helix</keyword>
<dbReference type="Proteomes" id="UP000597886">
    <property type="component" value="Unassembled WGS sequence"/>
</dbReference>
<evidence type="ECO:0000256" key="7">
    <source>
        <dbReference type="ARBA" id="ARBA00022982"/>
    </source>
</evidence>
<evidence type="ECO:0000256" key="4">
    <source>
        <dbReference type="ARBA" id="ARBA00022617"/>
    </source>
</evidence>
<dbReference type="GO" id="GO:0020037">
    <property type="term" value="F:heme binding"/>
    <property type="evidence" value="ECO:0007669"/>
    <property type="project" value="InterPro"/>
</dbReference>
<dbReference type="RefSeq" id="WP_152459925.1">
    <property type="nucleotide sequence ID" value="NZ_WVQY01000014.1"/>
</dbReference>
<keyword evidence="2" id="KW-0813">Transport</keyword>
<dbReference type="PROSITE" id="PS51007">
    <property type="entry name" value="CYTC"/>
    <property type="match status" value="1"/>
</dbReference>
<evidence type="ECO:0000256" key="10">
    <source>
        <dbReference type="ARBA" id="ARBA00023136"/>
    </source>
</evidence>
<dbReference type="GO" id="GO:0009055">
    <property type="term" value="F:electron transfer activity"/>
    <property type="evidence" value="ECO:0007669"/>
    <property type="project" value="InterPro"/>
</dbReference>
<dbReference type="SUPFAM" id="SSF46626">
    <property type="entry name" value="Cytochrome c"/>
    <property type="match status" value="1"/>
</dbReference>
<dbReference type="GO" id="GO:0005886">
    <property type="term" value="C:plasma membrane"/>
    <property type="evidence" value="ECO:0007669"/>
    <property type="project" value="UniProtKB-SubCell"/>
</dbReference>
<dbReference type="PRINTS" id="PR00604">
    <property type="entry name" value="CYTCHRMECIAB"/>
</dbReference>